<keyword evidence="3" id="KW-1003">Cell membrane</keyword>
<keyword evidence="5" id="KW-0997">Cell inner membrane</keyword>
<evidence type="ECO:0000256" key="9">
    <source>
        <dbReference type="ARBA" id="ARBA00025772"/>
    </source>
</evidence>
<evidence type="ECO:0000256" key="2">
    <source>
        <dbReference type="ARBA" id="ARBA00021549"/>
    </source>
</evidence>
<evidence type="ECO:0000313" key="14">
    <source>
        <dbReference type="Proteomes" id="UP000283087"/>
    </source>
</evidence>
<comment type="caution">
    <text evidence="13">The sequence shown here is derived from an EMBL/GenBank/DDBJ whole genome shotgun (WGS) entry which is preliminary data.</text>
</comment>
<dbReference type="InterPro" id="IPR022346">
    <property type="entry name" value="T2SS_GspH"/>
</dbReference>
<dbReference type="Gene3D" id="3.55.40.10">
    <property type="entry name" value="minor pseudopilin epsh domain"/>
    <property type="match status" value="1"/>
</dbReference>
<keyword evidence="8 11" id="KW-0472">Membrane</keyword>
<evidence type="ECO:0000256" key="10">
    <source>
        <dbReference type="ARBA" id="ARBA00030775"/>
    </source>
</evidence>
<organism evidence="13 14">
    <name type="scientific">Amphritea opalescens</name>
    <dbReference type="NCBI Taxonomy" id="2490544"/>
    <lineage>
        <taxon>Bacteria</taxon>
        <taxon>Pseudomonadati</taxon>
        <taxon>Pseudomonadota</taxon>
        <taxon>Gammaproteobacteria</taxon>
        <taxon>Oceanospirillales</taxon>
        <taxon>Oceanospirillaceae</taxon>
        <taxon>Amphritea</taxon>
    </lineage>
</organism>
<keyword evidence="6 11" id="KW-0812">Transmembrane</keyword>
<dbReference type="EMBL" id="RQXW01000025">
    <property type="protein sequence ID" value="RTE64358.1"/>
    <property type="molecule type" value="Genomic_DNA"/>
</dbReference>
<protein>
    <recommendedName>
        <fullName evidence="2">Type II secretion system protein H</fullName>
    </recommendedName>
    <alternativeName>
        <fullName evidence="10">General secretion pathway protein H</fullName>
    </alternativeName>
</protein>
<evidence type="ECO:0000313" key="13">
    <source>
        <dbReference type="EMBL" id="RTE64358.1"/>
    </source>
</evidence>
<dbReference type="GO" id="GO:0015628">
    <property type="term" value="P:protein secretion by the type II secretion system"/>
    <property type="evidence" value="ECO:0007669"/>
    <property type="project" value="InterPro"/>
</dbReference>
<dbReference type="Proteomes" id="UP000283087">
    <property type="component" value="Unassembled WGS sequence"/>
</dbReference>
<evidence type="ECO:0000259" key="12">
    <source>
        <dbReference type="Pfam" id="PF12019"/>
    </source>
</evidence>
<proteinExistence type="inferred from homology"/>
<dbReference type="AlphaFoldDB" id="A0A430KLK6"/>
<feature type="transmembrane region" description="Helical" evidence="11">
    <location>
        <begin position="12"/>
        <end position="33"/>
    </location>
</feature>
<comment type="similarity">
    <text evidence="9">Belongs to the GSP H family.</text>
</comment>
<dbReference type="NCBIfam" id="TIGR02532">
    <property type="entry name" value="IV_pilin_GFxxxE"/>
    <property type="match status" value="1"/>
</dbReference>
<dbReference type="InterPro" id="IPR012902">
    <property type="entry name" value="N_methyl_site"/>
</dbReference>
<evidence type="ECO:0000256" key="11">
    <source>
        <dbReference type="SAM" id="Phobius"/>
    </source>
</evidence>
<dbReference type="RefSeq" id="WP_126159997.1">
    <property type="nucleotide sequence ID" value="NZ_RQXW01000025.1"/>
</dbReference>
<sequence>MRVSVRNGFSLIELMIVLAILSVLLLVAVPNFGDFVADSRVGSVKSKLISSISLARSEAIKRGSSVAVCRTSSGTSCDADGTDWSTGWLVYDVSTNDIIRVQMDIEDASSIVYSRSAKVIYDSQGMLVAAANGDSVFIIGDSSSDTEEDGLLVRSTGRVRSCEDWDAGAHVCNDS</sequence>
<keyword evidence="7 11" id="KW-1133">Transmembrane helix</keyword>
<dbReference type="Pfam" id="PF12019">
    <property type="entry name" value="GspH"/>
    <property type="match status" value="1"/>
</dbReference>
<evidence type="ECO:0000256" key="4">
    <source>
        <dbReference type="ARBA" id="ARBA00022481"/>
    </source>
</evidence>
<reference evidence="13 14" key="1">
    <citation type="submission" date="2018-11" db="EMBL/GenBank/DDBJ databases">
        <title>The draft genome sequence of Amphritea opalescens ANRC-JH13T.</title>
        <authorList>
            <person name="Fang Z."/>
            <person name="Zhang Y."/>
            <person name="Han X."/>
        </authorList>
    </citation>
    <scope>NUCLEOTIDE SEQUENCE [LARGE SCALE GENOMIC DNA]</scope>
    <source>
        <strain evidence="13 14">ANRC-JH13</strain>
    </source>
</reference>
<evidence type="ECO:0000256" key="8">
    <source>
        <dbReference type="ARBA" id="ARBA00023136"/>
    </source>
</evidence>
<evidence type="ECO:0000256" key="1">
    <source>
        <dbReference type="ARBA" id="ARBA00004377"/>
    </source>
</evidence>
<accession>A0A430KLK6</accession>
<dbReference type="OrthoDB" id="5624462at2"/>
<evidence type="ECO:0000256" key="3">
    <source>
        <dbReference type="ARBA" id="ARBA00022475"/>
    </source>
</evidence>
<dbReference type="GO" id="GO:0005886">
    <property type="term" value="C:plasma membrane"/>
    <property type="evidence" value="ECO:0007669"/>
    <property type="project" value="UniProtKB-SubCell"/>
</dbReference>
<name>A0A430KLK6_9GAMM</name>
<keyword evidence="14" id="KW-1185">Reference proteome</keyword>
<gene>
    <name evidence="13" type="ORF">EH243_17745</name>
</gene>
<dbReference type="Pfam" id="PF07963">
    <property type="entry name" value="N_methyl"/>
    <property type="match status" value="1"/>
</dbReference>
<dbReference type="InterPro" id="IPR045584">
    <property type="entry name" value="Pilin-like"/>
</dbReference>
<dbReference type="GO" id="GO:0015627">
    <property type="term" value="C:type II protein secretion system complex"/>
    <property type="evidence" value="ECO:0007669"/>
    <property type="project" value="InterPro"/>
</dbReference>
<evidence type="ECO:0000256" key="6">
    <source>
        <dbReference type="ARBA" id="ARBA00022692"/>
    </source>
</evidence>
<comment type="subcellular location">
    <subcellularLocation>
        <location evidence="1">Cell inner membrane</location>
        <topology evidence="1">Single-pass membrane protein</topology>
    </subcellularLocation>
</comment>
<keyword evidence="4" id="KW-0488">Methylation</keyword>
<feature type="domain" description="General secretion pathway GspH" evidence="12">
    <location>
        <begin position="47"/>
        <end position="137"/>
    </location>
</feature>
<dbReference type="SUPFAM" id="SSF54523">
    <property type="entry name" value="Pili subunits"/>
    <property type="match status" value="1"/>
</dbReference>
<evidence type="ECO:0000256" key="7">
    <source>
        <dbReference type="ARBA" id="ARBA00022989"/>
    </source>
</evidence>
<evidence type="ECO:0000256" key="5">
    <source>
        <dbReference type="ARBA" id="ARBA00022519"/>
    </source>
</evidence>